<dbReference type="Gene3D" id="3.40.50.2300">
    <property type="match status" value="1"/>
</dbReference>
<organism evidence="5 6">
    <name type="scientific">Vibrio nigripulchritudo SOn1</name>
    <dbReference type="NCBI Taxonomy" id="1238450"/>
    <lineage>
        <taxon>Bacteria</taxon>
        <taxon>Pseudomonadati</taxon>
        <taxon>Pseudomonadota</taxon>
        <taxon>Gammaproteobacteria</taxon>
        <taxon>Vibrionales</taxon>
        <taxon>Vibrionaceae</taxon>
        <taxon>Vibrio</taxon>
    </lineage>
</organism>
<dbReference type="PANTHER" id="PTHR44591:SF3">
    <property type="entry name" value="RESPONSE REGULATORY DOMAIN-CONTAINING PROTEIN"/>
    <property type="match status" value="1"/>
</dbReference>
<dbReference type="GO" id="GO:0000160">
    <property type="term" value="P:phosphorelay signal transduction system"/>
    <property type="evidence" value="ECO:0007669"/>
    <property type="project" value="InterPro"/>
</dbReference>
<feature type="domain" description="Response regulatory" evidence="4">
    <location>
        <begin position="21"/>
        <end position="142"/>
    </location>
</feature>
<dbReference type="PANTHER" id="PTHR44591">
    <property type="entry name" value="STRESS RESPONSE REGULATOR PROTEIN 1"/>
    <property type="match status" value="1"/>
</dbReference>
<feature type="compositionally biased region" description="Polar residues" evidence="3">
    <location>
        <begin position="447"/>
        <end position="467"/>
    </location>
</feature>
<evidence type="ECO:0000256" key="3">
    <source>
        <dbReference type="SAM" id="MobiDB-lite"/>
    </source>
</evidence>
<dbReference type="PROSITE" id="PS50110">
    <property type="entry name" value="RESPONSE_REGULATORY"/>
    <property type="match status" value="1"/>
</dbReference>
<comment type="caution">
    <text evidence="5">The sequence shown here is derived from an EMBL/GenBank/DDBJ whole genome shotgun (WGS) entry which is preliminary data.</text>
</comment>
<dbReference type="EMBL" id="CAOF01000070">
    <property type="protein sequence ID" value="CCO45924.1"/>
    <property type="molecule type" value="Genomic_DNA"/>
</dbReference>
<name>A0AAV2VMG1_9VIBR</name>
<dbReference type="Proteomes" id="UP000018211">
    <property type="component" value="Unassembled WGS sequence"/>
</dbReference>
<accession>A0AAV2VMG1</accession>
<dbReference type="Pfam" id="PF00072">
    <property type="entry name" value="Response_reg"/>
    <property type="match status" value="1"/>
</dbReference>
<dbReference type="SUPFAM" id="SSF52172">
    <property type="entry name" value="CheY-like"/>
    <property type="match status" value="1"/>
</dbReference>
<feature type="modified residue" description="4-aspartylphosphate" evidence="2">
    <location>
        <position position="73"/>
    </location>
</feature>
<dbReference type="SMART" id="SM00448">
    <property type="entry name" value="REC"/>
    <property type="match status" value="1"/>
</dbReference>
<feature type="region of interest" description="Disordered" evidence="3">
    <location>
        <begin position="446"/>
        <end position="467"/>
    </location>
</feature>
<dbReference type="InterPro" id="IPR050595">
    <property type="entry name" value="Bact_response_regulator"/>
</dbReference>
<keyword evidence="1 2" id="KW-0597">Phosphoprotein</keyword>
<evidence type="ECO:0000313" key="5">
    <source>
        <dbReference type="EMBL" id="CCO45924.1"/>
    </source>
</evidence>
<dbReference type="InterPro" id="IPR011006">
    <property type="entry name" value="CheY-like_superfamily"/>
</dbReference>
<protein>
    <submittedName>
        <fullName evidence="5">Signal receiver domain cheY protein</fullName>
    </submittedName>
</protein>
<evidence type="ECO:0000313" key="6">
    <source>
        <dbReference type="Proteomes" id="UP000018211"/>
    </source>
</evidence>
<evidence type="ECO:0000256" key="1">
    <source>
        <dbReference type="ARBA" id="ARBA00022553"/>
    </source>
</evidence>
<sequence>MLPTPALSTSPYGTSRNLPMKVLIIEDCPTTQLAMTRMLVKIGLKENNITFSSNAEKGIWLISQREFDLVFIDQNLGQGSTGLDLLEAVRIQNLLPDTTTLIALSSDSTRYVKESFLDLGVHQIERKPILIDRLDRIVSEHYQFKKALNTVLTSYKQSGIKVAASGLKLAKTRTHILRITLILANKLKERGLFKLASNLCQKVNMQLKNPELSATIHDLNFEHISPKESFELVSQEAERIELPQEVADVYSKMLLQQKHMRPLSKSLQNNLDKYPTSLIRLMQNVWLHLVDPDCPQRQAKIAQSFEKIAPTSIALDSDIKMLILWALEKSNQGGINTIKEQWANFPTKTKRLELEKSIFELLALWNQANQSENKLMDEILDIQNRVERMAGQAFSLPRAMLLLDTGRRLEMDEFTQQMLQNAKGLAAKENSLLSRSLIHTSIKHLQGSKNQQSLHQPHENNLSLMGD</sequence>
<evidence type="ECO:0000256" key="2">
    <source>
        <dbReference type="PROSITE-ProRule" id="PRU00169"/>
    </source>
</evidence>
<evidence type="ECO:0000259" key="4">
    <source>
        <dbReference type="PROSITE" id="PS50110"/>
    </source>
</evidence>
<gene>
    <name evidence="5" type="ORF">VIBNISOn1_1610046</name>
</gene>
<proteinExistence type="predicted"/>
<dbReference type="AlphaFoldDB" id="A0AAV2VMG1"/>
<dbReference type="InterPro" id="IPR001789">
    <property type="entry name" value="Sig_transdc_resp-reg_receiver"/>
</dbReference>
<reference evidence="5 6" key="1">
    <citation type="journal article" date="2013" name="ISME J.">
        <title>Comparative genomics of pathogenic lineages of Vibrio nigripulchritudo identifies virulence-associated traits.</title>
        <authorList>
            <person name="Goudenege D."/>
            <person name="Labreuche Y."/>
            <person name="Krin E."/>
            <person name="Ansquer D."/>
            <person name="Mangenot S."/>
            <person name="Calteau A."/>
            <person name="Medigue C."/>
            <person name="Mazel D."/>
            <person name="Polz M.F."/>
            <person name="Le Roux F."/>
        </authorList>
    </citation>
    <scope>NUCLEOTIDE SEQUENCE [LARGE SCALE GENOMIC DNA]</scope>
    <source>
        <strain evidence="5 6">SOn1</strain>
    </source>
</reference>